<evidence type="ECO:0000313" key="1">
    <source>
        <dbReference type="EMBL" id="MBR7628306.1"/>
    </source>
</evidence>
<name>A0ABS5GMD8_9GAMM</name>
<protein>
    <submittedName>
        <fullName evidence="1">DUF3630 family protein</fullName>
    </submittedName>
</protein>
<dbReference type="InterPro" id="IPR022080">
    <property type="entry name" value="DUF3630"/>
</dbReference>
<reference evidence="1 2" key="1">
    <citation type="submission" date="2021-04" db="EMBL/GenBank/DDBJ databases">
        <title>Draft Genome of Aeromonas popoffii ID682, isolated from a natural water source in Idaho.</title>
        <authorList>
            <person name="Testerman T."/>
            <person name="Graf J."/>
        </authorList>
    </citation>
    <scope>NUCLEOTIDE SEQUENCE [LARGE SCALE GENOMIC DNA]</scope>
    <source>
        <strain evidence="1 2">ID682</strain>
    </source>
</reference>
<keyword evidence="2" id="KW-1185">Reference proteome</keyword>
<sequence length="108" mass="12550">MDWRVTRTDTESAVLMLDCPGLCWDTFPALAEALLQDWELRLLDREWGADRHGWLLEFEGSQLRLEYEHHSGCWLTAVQPVDREVLFWLSGGGGMTLPFDDNGRWLNQ</sequence>
<gene>
    <name evidence="1" type="ORF">KAT72_04455</name>
</gene>
<comment type="caution">
    <text evidence="1">The sequence shown here is derived from an EMBL/GenBank/DDBJ whole genome shotgun (WGS) entry which is preliminary data.</text>
</comment>
<dbReference type="EMBL" id="JAGRZL010000013">
    <property type="protein sequence ID" value="MBR7628306.1"/>
    <property type="molecule type" value="Genomic_DNA"/>
</dbReference>
<accession>A0ABS5GMD8</accession>
<dbReference type="Pfam" id="PF12305">
    <property type="entry name" value="DUF3630"/>
    <property type="match status" value="1"/>
</dbReference>
<evidence type="ECO:0000313" key="2">
    <source>
        <dbReference type="Proteomes" id="UP000675653"/>
    </source>
</evidence>
<organism evidence="1 2">
    <name type="scientific">Aeromonas popoffii</name>
    <dbReference type="NCBI Taxonomy" id="70856"/>
    <lineage>
        <taxon>Bacteria</taxon>
        <taxon>Pseudomonadati</taxon>
        <taxon>Pseudomonadota</taxon>
        <taxon>Gammaproteobacteria</taxon>
        <taxon>Aeromonadales</taxon>
        <taxon>Aeromonadaceae</taxon>
        <taxon>Aeromonas</taxon>
    </lineage>
</organism>
<dbReference type="RefSeq" id="WP_212512870.1">
    <property type="nucleotide sequence ID" value="NZ_CAWQDX010000034.1"/>
</dbReference>
<proteinExistence type="predicted"/>
<dbReference type="Proteomes" id="UP000675653">
    <property type="component" value="Unassembled WGS sequence"/>
</dbReference>